<evidence type="ECO:0000313" key="9">
    <source>
        <dbReference type="EMBL" id="MBO8439955.1"/>
    </source>
</evidence>
<evidence type="ECO:0000256" key="5">
    <source>
        <dbReference type="ARBA" id="ARBA00022691"/>
    </source>
</evidence>
<dbReference type="GO" id="GO:0009007">
    <property type="term" value="F:site-specific DNA-methyltransferase (adenine-specific) activity"/>
    <property type="evidence" value="ECO:0007669"/>
    <property type="project" value="UniProtKB-EC"/>
</dbReference>
<feature type="domain" description="Type III R-M EcoP15I C-terminal" evidence="8">
    <location>
        <begin position="533"/>
        <end position="627"/>
    </location>
</feature>
<protein>
    <recommendedName>
        <fullName evidence="2">site-specific DNA-methyltransferase (adenine-specific)</fullName>
        <ecNumber evidence="2">2.1.1.72</ecNumber>
    </recommendedName>
</protein>
<comment type="similarity">
    <text evidence="1">Belongs to the N(4)/N(6)-methyltransferase family.</text>
</comment>
<dbReference type="EC" id="2.1.1.72" evidence="2"/>
<dbReference type="InterPro" id="IPR002941">
    <property type="entry name" value="DNA_methylase_N4/N6"/>
</dbReference>
<evidence type="ECO:0000256" key="6">
    <source>
        <dbReference type="ARBA" id="ARBA00047942"/>
    </source>
</evidence>
<dbReference type="PRINTS" id="PR00506">
    <property type="entry name" value="D21N6MTFRASE"/>
</dbReference>
<evidence type="ECO:0000313" key="10">
    <source>
        <dbReference type="Proteomes" id="UP000712007"/>
    </source>
</evidence>
<dbReference type="Pfam" id="PF18273">
    <property type="entry name" value="T3RM_EcoP15I_C"/>
    <property type="match status" value="1"/>
</dbReference>
<comment type="catalytic activity">
    <reaction evidence="6">
        <text>a 2'-deoxyadenosine in DNA + S-adenosyl-L-methionine = an N(6)-methyl-2'-deoxyadenosine in DNA + S-adenosyl-L-homocysteine + H(+)</text>
        <dbReference type="Rhea" id="RHEA:15197"/>
        <dbReference type="Rhea" id="RHEA-COMP:12418"/>
        <dbReference type="Rhea" id="RHEA-COMP:12419"/>
        <dbReference type="ChEBI" id="CHEBI:15378"/>
        <dbReference type="ChEBI" id="CHEBI:57856"/>
        <dbReference type="ChEBI" id="CHEBI:59789"/>
        <dbReference type="ChEBI" id="CHEBI:90615"/>
        <dbReference type="ChEBI" id="CHEBI:90616"/>
        <dbReference type="EC" id="2.1.1.72"/>
    </reaction>
</comment>
<dbReference type="Proteomes" id="UP000712007">
    <property type="component" value="Unassembled WGS sequence"/>
</dbReference>
<name>A0A940DJA0_9BACT</name>
<dbReference type="InterPro" id="IPR041405">
    <property type="entry name" value="T3RM_EcoP15I_C"/>
</dbReference>
<dbReference type="GO" id="GO:0003677">
    <property type="term" value="F:DNA binding"/>
    <property type="evidence" value="ECO:0007669"/>
    <property type="project" value="InterPro"/>
</dbReference>
<evidence type="ECO:0000256" key="2">
    <source>
        <dbReference type="ARBA" id="ARBA00011900"/>
    </source>
</evidence>
<gene>
    <name evidence="9" type="ORF">IAC51_04815</name>
</gene>
<evidence type="ECO:0000259" key="8">
    <source>
        <dbReference type="Pfam" id="PF18273"/>
    </source>
</evidence>
<evidence type="ECO:0000256" key="3">
    <source>
        <dbReference type="ARBA" id="ARBA00022603"/>
    </source>
</evidence>
<keyword evidence="3" id="KW-0489">Methyltransferase</keyword>
<dbReference type="InterPro" id="IPR002052">
    <property type="entry name" value="DNA_methylase_N6_adenine_CS"/>
</dbReference>
<keyword evidence="4" id="KW-0808">Transferase</keyword>
<evidence type="ECO:0000256" key="4">
    <source>
        <dbReference type="ARBA" id="ARBA00022679"/>
    </source>
</evidence>
<dbReference type="GO" id="GO:0032259">
    <property type="term" value="P:methylation"/>
    <property type="evidence" value="ECO:0007669"/>
    <property type="project" value="UniProtKB-KW"/>
</dbReference>
<dbReference type="GO" id="GO:0008170">
    <property type="term" value="F:N-methyltransferase activity"/>
    <property type="evidence" value="ECO:0007669"/>
    <property type="project" value="InterPro"/>
</dbReference>
<dbReference type="PIRSF" id="PIRSF015855">
    <property type="entry name" value="TypeIII_Mtase_mKpnI"/>
    <property type="match status" value="1"/>
</dbReference>
<dbReference type="InterPro" id="IPR029063">
    <property type="entry name" value="SAM-dependent_MTases_sf"/>
</dbReference>
<dbReference type="SUPFAM" id="SSF53335">
    <property type="entry name" value="S-adenosyl-L-methionine-dependent methyltransferases"/>
    <property type="match status" value="1"/>
</dbReference>
<dbReference type="InterPro" id="IPR002295">
    <property type="entry name" value="N4/N6-MTase_EcoPI_Mod-like"/>
</dbReference>
<dbReference type="Pfam" id="PF01555">
    <property type="entry name" value="N6_N4_Mtase"/>
    <property type="match status" value="1"/>
</dbReference>
<reference evidence="9" key="2">
    <citation type="journal article" date="2021" name="PeerJ">
        <title>Extensive microbial diversity within the chicken gut microbiome revealed by metagenomics and culture.</title>
        <authorList>
            <person name="Gilroy R."/>
            <person name="Ravi A."/>
            <person name="Getino M."/>
            <person name="Pursley I."/>
            <person name="Horton D.L."/>
            <person name="Alikhan N.F."/>
            <person name="Baker D."/>
            <person name="Gharbi K."/>
            <person name="Hall N."/>
            <person name="Watson M."/>
            <person name="Adriaenssens E.M."/>
            <person name="Foster-Nyarko E."/>
            <person name="Jarju S."/>
            <person name="Secka A."/>
            <person name="Antonio M."/>
            <person name="Oren A."/>
            <person name="Chaudhuri R.R."/>
            <person name="La Ragione R."/>
            <person name="Hildebrand F."/>
            <person name="Pallen M.J."/>
        </authorList>
    </citation>
    <scope>NUCLEOTIDE SEQUENCE</scope>
    <source>
        <strain evidence="9">3924</strain>
    </source>
</reference>
<evidence type="ECO:0000259" key="7">
    <source>
        <dbReference type="Pfam" id="PF01555"/>
    </source>
</evidence>
<sequence length="636" mass="72063">MVRDILNSNDEARAADRILALLRRDFPQCFNAEGKFDMAAFGELLSDSVDIVKEGSGFNFLGKNYASLLSAMDTTTVVVPDTEHNSREENAESGNVYISGDNLDALKLLVKSYAGQVKCIYIDPPYNTGTDGFVYNDKFTFTAEELEERLDVGAEQAERILAMTTRGAASHSAWLTFMMPRLIYARDLLSDDGVIFISIDDNEQANLKLLCDHVFGEENFVATFPWRKRTAKSDVPFGVSQDYEWVMAYARTDKFMAGIDGKERKYYETKDFPGRPWRVHDLTKQTTARERPNSNFTIVNPKTGEEFSANPQSVWRITKNGIAQYMDEHRIVFPGDYDFLRISKPVMRYWKEDDIKKAGERFGQYTLSTHFPGTAGMSQDGTKDFDELFHAKVFGYPKPVNLIKYLIDASVTKDADKPQIVLDFFSGSATTAQAVMELNSQDDGYGLRYILVQLQESVKEGSDAEHEGYKTIDEIGMERIRRAAAKIKEETGADIDYGFRHYILRETDDNTLDRLESFTTELEFGDDILEAFGRETVLATYAVRDGYGLTPAIEPVRLGNYTAYLCGRHLYMIDPGFDPEGDDLTELVDTYNKDHSFTADTVVMFGYSFSFSQTDAIRKNLGAITDRSRINIDIRY</sequence>
<feature type="domain" description="DNA methylase N-4/N-6" evidence="7">
    <location>
        <begin position="117"/>
        <end position="457"/>
    </location>
</feature>
<reference evidence="9" key="1">
    <citation type="submission" date="2020-10" db="EMBL/GenBank/DDBJ databases">
        <authorList>
            <person name="Gilroy R."/>
        </authorList>
    </citation>
    <scope>NUCLEOTIDE SEQUENCE</scope>
    <source>
        <strain evidence="9">3924</strain>
    </source>
</reference>
<dbReference type="EMBL" id="JADIMV010000080">
    <property type="protein sequence ID" value="MBO8439955.1"/>
    <property type="molecule type" value="Genomic_DNA"/>
</dbReference>
<dbReference type="Gene3D" id="3.40.50.150">
    <property type="entry name" value="Vaccinia Virus protein VP39"/>
    <property type="match status" value="1"/>
</dbReference>
<comment type="caution">
    <text evidence="9">The sequence shown here is derived from an EMBL/GenBank/DDBJ whole genome shotgun (WGS) entry which is preliminary data.</text>
</comment>
<evidence type="ECO:0000256" key="1">
    <source>
        <dbReference type="ARBA" id="ARBA00006594"/>
    </source>
</evidence>
<dbReference type="AlphaFoldDB" id="A0A940DJA0"/>
<keyword evidence="5" id="KW-0949">S-adenosyl-L-methionine</keyword>
<organism evidence="9 10">
    <name type="scientific">Candidatus Aphodosoma intestinipullorum</name>
    <dbReference type="NCBI Taxonomy" id="2840674"/>
    <lineage>
        <taxon>Bacteria</taxon>
        <taxon>Pseudomonadati</taxon>
        <taxon>Bacteroidota</taxon>
        <taxon>Bacteroidia</taxon>
        <taxon>Bacteroidales</taxon>
        <taxon>Candidatus Aphodosoma</taxon>
    </lineage>
</organism>
<dbReference type="PROSITE" id="PS00092">
    <property type="entry name" value="N6_MTASE"/>
    <property type="match status" value="1"/>
</dbReference>
<proteinExistence type="inferred from homology"/>
<accession>A0A940DJA0</accession>